<dbReference type="Proteomes" id="UP000315522">
    <property type="component" value="Unassembled WGS sequence"/>
</dbReference>
<evidence type="ECO:0008006" key="5">
    <source>
        <dbReference type="Google" id="ProtNLM"/>
    </source>
</evidence>
<proteinExistence type="inferred from homology"/>
<keyword evidence="4" id="KW-1185">Reference proteome</keyword>
<dbReference type="PANTHER" id="PTHR11937">
    <property type="entry name" value="ACTIN"/>
    <property type="match status" value="1"/>
</dbReference>
<feature type="compositionally biased region" description="Polar residues" evidence="2">
    <location>
        <begin position="17"/>
        <end position="35"/>
    </location>
</feature>
<dbReference type="SUPFAM" id="SSF53067">
    <property type="entry name" value="Actin-like ATPase domain"/>
    <property type="match status" value="2"/>
</dbReference>
<dbReference type="Pfam" id="PF00022">
    <property type="entry name" value="Actin"/>
    <property type="match status" value="1"/>
</dbReference>
<dbReference type="InterPro" id="IPR043129">
    <property type="entry name" value="ATPase_NBD"/>
</dbReference>
<dbReference type="Gene3D" id="3.30.420.40">
    <property type="match status" value="2"/>
</dbReference>
<sequence length="566" mass="62468">MSSASGPAHRSVANIRSPPTATANSGSPHTPLRTISSAFGSPSALRAEEDYVVIELGARYFRAGFAGDAVPKAVLDYGPEERRRAGDYRRWNIGYEKEWRKRIQGKDWGEAYELWRPDLRGLDLGLIGDKIDRAFREAYTKYLLIDSRPRRLVLVLPSVLPLPLVSTVLDTLFTNYQPPTVSLMSAPALTTVAAGLRSALVVDIGWSETVISSIYEYREVQCTRSVRGTKMLGEEMFAMLVEAVEPTSLIERGDERGFADKARNILSFEECEEILTRMAWCKAGKKPEQRVASFGLTPVKEEDELRSSMRTMNISGDEAADQEISIPLRSTNPPQTLKLPFSKLAEPCEIALFGKGKLPQHLDDEELPIHLLVYRSLQKLPLDVRSICMSRIIFVGGGSNLPGLKGRILNEVAALIEQRGWDVVQGKAVDQFRNNPKIQRTRSRKADEGPAEVLRDGNLIPPGLLDQEPDPIENDLRREAKKNPPVVSGTLRAIDSLGAWTGGSLLSQLKIPAVSIIDRDQWIQQGPSGASRNGEVTVTTQRQSMGPGAFKSAAGDRSSWTLGLWG</sequence>
<reference evidence="3 4" key="1">
    <citation type="submission" date="2018-05" db="EMBL/GenBank/DDBJ databases">
        <title>Genome sequencing and assembly of the regulated plant pathogen Lachnellula willkommii and related sister species for the development of diagnostic species identification markers.</title>
        <authorList>
            <person name="Giroux E."/>
            <person name="Bilodeau G."/>
        </authorList>
    </citation>
    <scope>NUCLEOTIDE SEQUENCE [LARGE SCALE GENOMIC DNA]</scope>
    <source>
        <strain evidence="3 4">CBS 172.35</strain>
    </source>
</reference>
<evidence type="ECO:0000313" key="4">
    <source>
        <dbReference type="Proteomes" id="UP000315522"/>
    </source>
</evidence>
<evidence type="ECO:0000256" key="1">
    <source>
        <dbReference type="RuleBase" id="RU000487"/>
    </source>
</evidence>
<comment type="caution">
    <text evidence="3">The sequence shown here is derived from an EMBL/GenBank/DDBJ whole genome shotgun (WGS) entry which is preliminary data.</text>
</comment>
<name>A0A559MCY3_9HELO</name>
<protein>
    <recommendedName>
        <fullName evidence="5">Actin-related protein</fullName>
    </recommendedName>
</protein>
<evidence type="ECO:0000313" key="3">
    <source>
        <dbReference type="EMBL" id="TVY90773.1"/>
    </source>
</evidence>
<feature type="region of interest" description="Disordered" evidence="2">
    <location>
        <begin position="1"/>
        <end position="35"/>
    </location>
</feature>
<dbReference type="SMART" id="SM00268">
    <property type="entry name" value="ACTIN"/>
    <property type="match status" value="1"/>
</dbReference>
<gene>
    <name evidence="3" type="ORF">LAWI1_G004233</name>
</gene>
<comment type="similarity">
    <text evidence="1">Belongs to the actin family.</text>
</comment>
<organism evidence="3 4">
    <name type="scientific">Lachnellula willkommii</name>
    <dbReference type="NCBI Taxonomy" id="215461"/>
    <lineage>
        <taxon>Eukaryota</taxon>
        <taxon>Fungi</taxon>
        <taxon>Dikarya</taxon>
        <taxon>Ascomycota</taxon>
        <taxon>Pezizomycotina</taxon>
        <taxon>Leotiomycetes</taxon>
        <taxon>Helotiales</taxon>
        <taxon>Lachnaceae</taxon>
        <taxon>Lachnellula</taxon>
    </lineage>
</organism>
<evidence type="ECO:0000256" key="2">
    <source>
        <dbReference type="SAM" id="MobiDB-lite"/>
    </source>
</evidence>
<dbReference type="EMBL" id="QGML01000752">
    <property type="protein sequence ID" value="TVY90773.1"/>
    <property type="molecule type" value="Genomic_DNA"/>
</dbReference>
<dbReference type="InterPro" id="IPR004000">
    <property type="entry name" value="Actin"/>
</dbReference>
<accession>A0A559MCY3</accession>
<dbReference type="AlphaFoldDB" id="A0A559MCY3"/>